<dbReference type="EMBL" id="KQ087206">
    <property type="protein sequence ID" value="KLT42400.1"/>
    <property type="molecule type" value="Genomic_DNA"/>
</dbReference>
<evidence type="ECO:0000259" key="5">
    <source>
        <dbReference type="PROSITE" id="PS51891"/>
    </source>
</evidence>
<sequence length="146" mass="15844">MQGSCLCRGITLRIAQPPSVHVCHCTDCRQFTGAIAAFLLPVPRDHVSVTGYPSGYASASDTGARVTRYFCGNCGSSLYDRGEDPDMIYVHGGLFPPRTLPKPSKEIFVRSAEAWTSRYPGCRVSETEVKAGEASAPAVSRMYECM</sequence>
<evidence type="ECO:0000256" key="1">
    <source>
        <dbReference type="ARBA" id="ARBA00005495"/>
    </source>
</evidence>
<keyword evidence="7" id="KW-1185">Reference proteome</keyword>
<dbReference type="PANTHER" id="PTHR33337:SF30">
    <property type="entry name" value="DUF636 DOMAIN PROTEIN (AFU_ORTHOLOGUE AFUA_1G03180)"/>
    <property type="match status" value="1"/>
</dbReference>
<dbReference type="GO" id="GO:0016846">
    <property type="term" value="F:carbon-sulfur lyase activity"/>
    <property type="evidence" value="ECO:0007669"/>
    <property type="project" value="InterPro"/>
</dbReference>
<gene>
    <name evidence="6" type="ORF">CC85DRAFT_93748</name>
</gene>
<organism evidence="6 7">
    <name type="scientific">Cutaneotrichosporon oleaginosum</name>
    <dbReference type="NCBI Taxonomy" id="879819"/>
    <lineage>
        <taxon>Eukaryota</taxon>
        <taxon>Fungi</taxon>
        <taxon>Dikarya</taxon>
        <taxon>Basidiomycota</taxon>
        <taxon>Agaricomycotina</taxon>
        <taxon>Tremellomycetes</taxon>
        <taxon>Trichosporonales</taxon>
        <taxon>Trichosporonaceae</taxon>
        <taxon>Cutaneotrichosporon</taxon>
    </lineage>
</organism>
<dbReference type="Pfam" id="PF04828">
    <property type="entry name" value="GFA"/>
    <property type="match status" value="1"/>
</dbReference>
<keyword evidence="4" id="KW-0456">Lyase</keyword>
<comment type="similarity">
    <text evidence="1">Belongs to the Gfa family.</text>
</comment>
<dbReference type="RefSeq" id="XP_018278891.1">
    <property type="nucleotide sequence ID" value="XM_018427532.1"/>
</dbReference>
<dbReference type="PANTHER" id="PTHR33337">
    <property type="entry name" value="GFA DOMAIN-CONTAINING PROTEIN"/>
    <property type="match status" value="1"/>
</dbReference>
<dbReference type="GO" id="GO:0046872">
    <property type="term" value="F:metal ion binding"/>
    <property type="evidence" value="ECO:0007669"/>
    <property type="project" value="UniProtKB-KW"/>
</dbReference>
<dbReference type="InterPro" id="IPR006913">
    <property type="entry name" value="CENP-V/GFA"/>
</dbReference>
<dbReference type="PROSITE" id="PS51891">
    <property type="entry name" value="CENP_V_GFA"/>
    <property type="match status" value="1"/>
</dbReference>
<evidence type="ECO:0000313" key="6">
    <source>
        <dbReference type="EMBL" id="KLT42400.1"/>
    </source>
</evidence>
<dbReference type="GeneID" id="28988135"/>
<dbReference type="OrthoDB" id="9985472at2759"/>
<dbReference type="Gene3D" id="3.90.1590.10">
    <property type="entry name" value="glutathione-dependent formaldehyde- activating enzyme (gfa)"/>
    <property type="match status" value="1"/>
</dbReference>
<proteinExistence type="inferred from homology"/>
<dbReference type="AlphaFoldDB" id="A0A0J0XMT0"/>
<keyword evidence="2" id="KW-0479">Metal-binding</keyword>
<dbReference type="InterPro" id="IPR011057">
    <property type="entry name" value="Mss4-like_sf"/>
</dbReference>
<dbReference type="STRING" id="879819.A0A0J0XMT0"/>
<name>A0A0J0XMT0_9TREE</name>
<evidence type="ECO:0000256" key="2">
    <source>
        <dbReference type="ARBA" id="ARBA00022723"/>
    </source>
</evidence>
<evidence type="ECO:0000256" key="3">
    <source>
        <dbReference type="ARBA" id="ARBA00022833"/>
    </source>
</evidence>
<protein>
    <recommendedName>
        <fullName evidence="5">CENP-V/GFA domain-containing protein</fullName>
    </recommendedName>
</protein>
<evidence type="ECO:0000313" key="7">
    <source>
        <dbReference type="Proteomes" id="UP000053611"/>
    </source>
</evidence>
<reference evidence="6 7" key="1">
    <citation type="submission" date="2015-03" db="EMBL/GenBank/DDBJ databases">
        <title>Genomics and transcriptomics of the oil-accumulating basidiomycete yeast T. oleaginosus allow insights into substrate utilization and the diverse evolutionary trajectories of mating systems in fungi.</title>
        <authorList>
            <consortium name="DOE Joint Genome Institute"/>
            <person name="Kourist R."/>
            <person name="Kracht O."/>
            <person name="Bracharz F."/>
            <person name="Lipzen A."/>
            <person name="Nolan M."/>
            <person name="Ohm R."/>
            <person name="Grigoriev I."/>
            <person name="Sun S."/>
            <person name="Heitman J."/>
            <person name="Bruck T."/>
            <person name="Nowrousian M."/>
        </authorList>
    </citation>
    <scope>NUCLEOTIDE SEQUENCE [LARGE SCALE GENOMIC DNA]</scope>
    <source>
        <strain evidence="6 7">IBC0246</strain>
    </source>
</reference>
<evidence type="ECO:0000256" key="4">
    <source>
        <dbReference type="ARBA" id="ARBA00023239"/>
    </source>
</evidence>
<accession>A0A0J0XMT0</accession>
<feature type="domain" description="CENP-V/GFA" evidence="5">
    <location>
        <begin position="1"/>
        <end position="116"/>
    </location>
</feature>
<keyword evidence="3" id="KW-0862">Zinc</keyword>
<dbReference type="SUPFAM" id="SSF51316">
    <property type="entry name" value="Mss4-like"/>
    <property type="match status" value="1"/>
</dbReference>
<dbReference type="Proteomes" id="UP000053611">
    <property type="component" value="Unassembled WGS sequence"/>
</dbReference>